<feature type="compositionally biased region" description="Low complexity" evidence="1">
    <location>
        <begin position="78"/>
        <end position="106"/>
    </location>
</feature>
<feature type="compositionally biased region" description="Low complexity" evidence="1">
    <location>
        <begin position="44"/>
        <end position="61"/>
    </location>
</feature>
<evidence type="ECO:0000256" key="1">
    <source>
        <dbReference type="SAM" id="MobiDB-lite"/>
    </source>
</evidence>
<sequence length="203" mass="22097">MALARSIREGVEKNMQKLRIKKKSAGVRQREIGADFGGGERRGGSSSSSSISISSISSSSSDSGAVVALGCTRRSRSRNSSISSSSISSGGAHGKSPSSSSAGSSSFVDAAPRAKRLVSPQGRKKAMGWMRKIAGPFRRAWDIVSCRHIHQSHKRSRGMGRLYNDVRSCGYDDVHLMWSMLQTSTAETPKWRRLSRRHSRAQR</sequence>
<feature type="region of interest" description="Disordered" evidence="1">
    <location>
        <begin position="1"/>
        <end position="125"/>
    </location>
</feature>
<organism evidence="3 4">
    <name type="scientific">Marchantia polymorpha subsp. ruderalis</name>
    <dbReference type="NCBI Taxonomy" id="1480154"/>
    <lineage>
        <taxon>Eukaryota</taxon>
        <taxon>Viridiplantae</taxon>
        <taxon>Streptophyta</taxon>
        <taxon>Embryophyta</taxon>
        <taxon>Marchantiophyta</taxon>
        <taxon>Marchantiopsida</taxon>
        <taxon>Marchantiidae</taxon>
        <taxon>Marchantiales</taxon>
        <taxon>Marchantiaceae</taxon>
        <taxon>Marchantia</taxon>
    </lineage>
</organism>
<accession>A0A176VGE8</accession>
<gene>
    <name evidence="3" type="ORF">AXG93_1520s1130</name>
    <name evidence="2" type="ORF">Mp_4g02810</name>
</gene>
<reference evidence="2" key="2">
    <citation type="journal article" date="2019" name="Curr. Biol.">
        <title>Chromatin organization in early land plants reveals an ancestral association between H3K27me3, transposons, and constitutive heterochromatin.</title>
        <authorList>
            <person name="Montgomery S.A."/>
            <person name="Tanizawa Y."/>
            <person name="Galik B."/>
            <person name="Wang N."/>
            <person name="Ito T."/>
            <person name="Mochizuki T."/>
            <person name="Akimcheva S."/>
            <person name="Bowman J."/>
            <person name="Cognat V."/>
            <person name="Drouard L."/>
            <person name="Ekker H."/>
            <person name="Houng S."/>
            <person name="Kohchi T."/>
            <person name="Lin S."/>
            <person name="Liu L.D."/>
            <person name="Nakamura Y."/>
            <person name="Valeeva L.R."/>
            <person name="Shakirov E.V."/>
            <person name="Shippen D.E."/>
            <person name="Wei W."/>
            <person name="Yagura M."/>
            <person name="Yamaoka S."/>
            <person name="Yamato K.T."/>
            <person name="Liu C."/>
            <person name="Berger F."/>
        </authorList>
    </citation>
    <scope>NUCLEOTIDE SEQUENCE [LARGE SCALE GENOMIC DNA]</scope>
    <source>
        <strain evidence="2">Tak-1</strain>
    </source>
</reference>
<feature type="compositionally biased region" description="Basic and acidic residues" evidence="1">
    <location>
        <begin position="1"/>
        <end position="15"/>
    </location>
</feature>
<protein>
    <submittedName>
        <fullName evidence="3">Uncharacterized protein</fullName>
    </submittedName>
</protein>
<dbReference type="PANTHER" id="PTHR33181:SF59">
    <property type="entry name" value="OVATE FAMILY PROTEIN"/>
    <property type="match status" value="1"/>
</dbReference>
<proteinExistence type="predicted"/>
<dbReference type="Proteomes" id="UP001162541">
    <property type="component" value="Chromosome 4"/>
</dbReference>
<reference evidence="3 4" key="1">
    <citation type="submission" date="2016-03" db="EMBL/GenBank/DDBJ databases">
        <title>Mechanisms controlling the formation of the plant cell surface in tip-growing cells are functionally conserved among land plants.</title>
        <authorList>
            <person name="Honkanen S."/>
            <person name="Jones V.A."/>
            <person name="Morieri G."/>
            <person name="Champion C."/>
            <person name="Hetherington A.J."/>
            <person name="Kelly S."/>
            <person name="Saint-Marcoux D."/>
            <person name="Proust H."/>
            <person name="Prescott H."/>
            <person name="Dolan L."/>
        </authorList>
    </citation>
    <scope>NUCLEOTIDE SEQUENCE [LARGE SCALE GENOMIC DNA]</scope>
    <source>
        <strain evidence="4">cv. Tak-1 and cv. Tak-2</strain>
        <tissue evidence="3">Whole gametophyte</tissue>
    </source>
</reference>
<dbReference type="EMBL" id="LVLJ01003740">
    <property type="protein sequence ID" value="OAE19940.1"/>
    <property type="molecule type" value="Genomic_DNA"/>
</dbReference>
<dbReference type="Proteomes" id="UP000077202">
    <property type="component" value="Unassembled WGS sequence"/>
</dbReference>
<dbReference type="PANTHER" id="PTHR33181">
    <property type="entry name" value="OS01G0778500 PROTEIN"/>
    <property type="match status" value="1"/>
</dbReference>
<feature type="compositionally biased region" description="Basic residues" evidence="1">
    <location>
        <begin position="16"/>
        <end position="25"/>
    </location>
</feature>
<keyword evidence="4" id="KW-1185">Reference proteome</keyword>
<evidence type="ECO:0000313" key="4">
    <source>
        <dbReference type="Proteomes" id="UP000077202"/>
    </source>
</evidence>
<name>A0A176VGE8_MARPO</name>
<evidence type="ECO:0000313" key="2">
    <source>
        <dbReference type="EMBL" id="BBN07310.1"/>
    </source>
</evidence>
<reference evidence="5" key="3">
    <citation type="journal article" date="2020" name="Curr. Biol.">
        <title>Chromatin organization in early land plants reveals an ancestral association between H3K27me3, transposons, and constitutive heterochromatin.</title>
        <authorList>
            <person name="Montgomery S.A."/>
            <person name="Tanizawa Y."/>
            <person name="Galik B."/>
            <person name="Wang N."/>
            <person name="Ito T."/>
            <person name="Mochizuki T."/>
            <person name="Akimcheva S."/>
            <person name="Bowman J.L."/>
            <person name="Cognat V."/>
            <person name="Marechal-Drouard L."/>
            <person name="Ekker H."/>
            <person name="Hong S.F."/>
            <person name="Kohchi T."/>
            <person name="Lin S.S."/>
            <person name="Liu L.D."/>
            <person name="Nakamura Y."/>
            <person name="Valeeva L.R."/>
            <person name="Shakirov E.V."/>
            <person name="Shippen D.E."/>
            <person name="Wei W.L."/>
            <person name="Yagura M."/>
            <person name="Yamaoka S."/>
            <person name="Yamato K.T."/>
            <person name="Liu C."/>
            <person name="Berger F."/>
        </authorList>
    </citation>
    <scope>NUCLEOTIDE SEQUENCE [LARGE SCALE GENOMIC DNA]</scope>
    <source>
        <strain evidence="5">Tak-1</strain>
    </source>
</reference>
<dbReference type="EMBL" id="AP019869">
    <property type="protein sequence ID" value="BBN07310.1"/>
    <property type="molecule type" value="Genomic_DNA"/>
</dbReference>
<dbReference type="AlphaFoldDB" id="A0A176VGE8"/>
<evidence type="ECO:0000313" key="3">
    <source>
        <dbReference type="EMBL" id="OAE19940.1"/>
    </source>
</evidence>
<evidence type="ECO:0000313" key="5">
    <source>
        <dbReference type="Proteomes" id="UP001162541"/>
    </source>
</evidence>
<feature type="compositionally biased region" description="Basic and acidic residues" evidence="1">
    <location>
        <begin position="28"/>
        <end position="43"/>
    </location>
</feature>